<proteinExistence type="predicted"/>
<feature type="non-terminal residue" evidence="2">
    <location>
        <position position="194"/>
    </location>
</feature>
<evidence type="ECO:0000256" key="1">
    <source>
        <dbReference type="SAM" id="MobiDB-lite"/>
    </source>
</evidence>
<comment type="caution">
    <text evidence="2">The sequence shown here is derived from an EMBL/GenBank/DDBJ whole genome shotgun (WGS) entry which is preliminary data.</text>
</comment>
<dbReference type="AlphaFoldDB" id="A0AAE0LKX0"/>
<gene>
    <name evidence="2" type="ORF">CYMTET_3911</name>
</gene>
<organism evidence="2 3">
    <name type="scientific">Cymbomonas tetramitiformis</name>
    <dbReference type="NCBI Taxonomy" id="36881"/>
    <lineage>
        <taxon>Eukaryota</taxon>
        <taxon>Viridiplantae</taxon>
        <taxon>Chlorophyta</taxon>
        <taxon>Pyramimonadophyceae</taxon>
        <taxon>Pyramimonadales</taxon>
        <taxon>Pyramimonadaceae</taxon>
        <taxon>Cymbomonas</taxon>
    </lineage>
</organism>
<feature type="region of interest" description="Disordered" evidence="1">
    <location>
        <begin position="42"/>
        <end position="62"/>
    </location>
</feature>
<sequence length="194" mass="20678">MKCYGNALFLGESAQEKKLTQQISSGAVPAVSHVSDVDSFLKGGNAEGNKAQLDETSSGLSDTPKMRTIQEIIAERQNGEAIHHDNTSDDESPKAAPIDVSNYGKQAPRATDVVVDQGFNDDDSDSGLSLPDFGPQDTAVNTRDEPEERYSYPLPTSSYPRETTNVDAQSASSVSGFSVDLGDVQCNSTTTPTK</sequence>
<feature type="compositionally biased region" description="Polar residues" evidence="1">
    <location>
        <begin position="154"/>
        <end position="176"/>
    </location>
</feature>
<feature type="region of interest" description="Disordered" evidence="1">
    <location>
        <begin position="77"/>
        <end position="194"/>
    </location>
</feature>
<reference evidence="2 3" key="1">
    <citation type="journal article" date="2015" name="Genome Biol. Evol.">
        <title>Comparative Genomics of a Bacterivorous Green Alga Reveals Evolutionary Causalities and Consequences of Phago-Mixotrophic Mode of Nutrition.</title>
        <authorList>
            <person name="Burns J.A."/>
            <person name="Paasch A."/>
            <person name="Narechania A."/>
            <person name="Kim E."/>
        </authorList>
    </citation>
    <scope>NUCLEOTIDE SEQUENCE [LARGE SCALE GENOMIC DNA]</scope>
    <source>
        <strain evidence="2 3">PLY_AMNH</strain>
    </source>
</reference>
<feature type="compositionally biased region" description="Basic and acidic residues" evidence="1">
    <location>
        <begin position="77"/>
        <end position="93"/>
    </location>
</feature>
<accession>A0AAE0LKX0</accession>
<evidence type="ECO:0000313" key="2">
    <source>
        <dbReference type="EMBL" id="KAK3288620.1"/>
    </source>
</evidence>
<dbReference type="EMBL" id="LGRX02000424">
    <property type="protein sequence ID" value="KAK3288620.1"/>
    <property type="molecule type" value="Genomic_DNA"/>
</dbReference>
<name>A0AAE0LKX0_9CHLO</name>
<evidence type="ECO:0000313" key="3">
    <source>
        <dbReference type="Proteomes" id="UP001190700"/>
    </source>
</evidence>
<keyword evidence="3" id="KW-1185">Reference proteome</keyword>
<feature type="compositionally biased region" description="Polar residues" evidence="1">
    <location>
        <begin position="185"/>
        <end position="194"/>
    </location>
</feature>
<dbReference type="Proteomes" id="UP001190700">
    <property type="component" value="Unassembled WGS sequence"/>
</dbReference>
<protein>
    <submittedName>
        <fullName evidence="2">Uncharacterized protein</fullName>
    </submittedName>
</protein>